<evidence type="ECO:0000313" key="1">
    <source>
        <dbReference type="EMBL" id="KJF41977.1"/>
    </source>
</evidence>
<dbReference type="Proteomes" id="UP000032544">
    <property type="component" value="Unassembled WGS sequence"/>
</dbReference>
<dbReference type="STRING" id="1544798.LH29_22075"/>
<organism evidence="1 2">
    <name type="scientific">Draconibacterium sediminis</name>
    <dbReference type="NCBI Taxonomy" id="1544798"/>
    <lineage>
        <taxon>Bacteria</taxon>
        <taxon>Pseudomonadati</taxon>
        <taxon>Bacteroidota</taxon>
        <taxon>Bacteroidia</taxon>
        <taxon>Marinilabiliales</taxon>
        <taxon>Prolixibacteraceae</taxon>
        <taxon>Draconibacterium</taxon>
    </lineage>
</organism>
<dbReference type="PANTHER" id="PTHR38471">
    <property type="entry name" value="FOUR HELIX BUNDLE PROTEIN"/>
    <property type="match status" value="1"/>
</dbReference>
<dbReference type="SUPFAM" id="SSF158446">
    <property type="entry name" value="IVS-encoded protein-like"/>
    <property type="match status" value="1"/>
</dbReference>
<evidence type="ECO:0000313" key="2">
    <source>
        <dbReference type="Proteomes" id="UP000032544"/>
    </source>
</evidence>
<dbReference type="EMBL" id="JRHC01000007">
    <property type="protein sequence ID" value="KJF41977.1"/>
    <property type="molecule type" value="Genomic_DNA"/>
</dbReference>
<comment type="caution">
    <text evidence="1">The sequence shown here is derived from an EMBL/GenBank/DDBJ whole genome shotgun (WGS) entry which is preliminary data.</text>
</comment>
<dbReference type="Pfam" id="PF05635">
    <property type="entry name" value="23S_rRNA_IVP"/>
    <property type="match status" value="1"/>
</dbReference>
<accession>A0A0D8J4Z4</accession>
<dbReference type="OrthoDB" id="9811959at2"/>
<protein>
    <submittedName>
        <fullName evidence="1">Intervening sequence, 23S rRNA</fullName>
    </submittedName>
</protein>
<dbReference type="AlphaFoldDB" id="A0A0D8J4Z4"/>
<proteinExistence type="predicted"/>
<gene>
    <name evidence="1" type="ORF">LH29_22075</name>
</gene>
<keyword evidence="2" id="KW-1185">Reference proteome</keyword>
<dbReference type="PATRIC" id="fig|1544798.3.peg.4595"/>
<dbReference type="RefSeq" id="WP_045033306.1">
    <property type="nucleotide sequence ID" value="NZ_JRHC01000007.1"/>
</dbReference>
<sequence>MKSYRDLEIYQSAYQLAIKVHKMTLTLPAYELYEQGSQVRRSTKSIKDNIVEGYGRNRYKQDFIRFLVYAQASCDEANSQLTMINELHFDSKGLNDLISDYELLGKKLNKFIEYVERHWNEKS</sequence>
<dbReference type="Gene3D" id="1.20.1440.60">
    <property type="entry name" value="23S rRNA-intervening sequence"/>
    <property type="match status" value="1"/>
</dbReference>
<name>A0A0D8J4Z4_9BACT</name>
<dbReference type="PANTHER" id="PTHR38471:SF2">
    <property type="entry name" value="FOUR HELIX BUNDLE PROTEIN"/>
    <property type="match status" value="1"/>
</dbReference>
<reference evidence="1 2" key="1">
    <citation type="submission" date="2014-09" db="EMBL/GenBank/DDBJ databases">
        <title>Draft Genome Sequence of Draconibacterium sp. JN14CK-3.</title>
        <authorList>
            <person name="Dong C."/>
            <person name="Lai Q."/>
            <person name="Shao Z."/>
        </authorList>
    </citation>
    <scope>NUCLEOTIDE SEQUENCE [LARGE SCALE GENOMIC DNA]</scope>
    <source>
        <strain evidence="1 2">JN14CK-3</strain>
    </source>
</reference>
<dbReference type="NCBIfam" id="TIGR02436">
    <property type="entry name" value="four helix bundle protein"/>
    <property type="match status" value="1"/>
</dbReference>
<dbReference type="InterPro" id="IPR012657">
    <property type="entry name" value="23S_rRNA-intervening_sequence"/>
</dbReference>
<dbReference type="InterPro" id="IPR036583">
    <property type="entry name" value="23S_rRNA_IVS_sf"/>
</dbReference>